<keyword evidence="9" id="KW-0732">Signal</keyword>
<dbReference type="SUPFAM" id="SSF46626">
    <property type="entry name" value="Cytochrome c"/>
    <property type="match status" value="1"/>
</dbReference>
<dbReference type="Proteomes" id="UP001375743">
    <property type="component" value="Unassembled WGS sequence"/>
</dbReference>
<evidence type="ECO:0000256" key="3">
    <source>
        <dbReference type="ARBA" id="ARBA00022617"/>
    </source>
</evidence>
<feature type="signal peptide" evidence="9">
    <location>
        <begin position="1"/>
        <end position="21"/>
    </location>
</feature>
<proteinExistence type="predicted"/>
<evidence type="ECO:0000256" key="2">
    <source>
        <dbReference type="ARBA" id="ARBA00022448"/>
    </source>
</evidence>
<keyword evidence="3 8" id="KW-0349">Heme</keyword>
<comment type="cofactor">
    <cofactor evidence="1">
        <name>heme c</name>
        <dbReference type="ChEBI" id="CHEBI:61717"/>
    </cofactor>
</comment>
<comment type="caution">
    <text evidence="11">The sequence shown here is derived from an EMBL/GenBank/DDBJ whole genome shotgun (WGS) entry which is preliminary data.</text>
</comment>
<keyword evidence="4" id="KW-0679">Respiratory chain</keyword>
<evidence type="ECO:0000259" key="10">
    <source>
        <dbReference type="PROSITE" id="PS51007"/>
    </source>
</evidence>
<keyword evidence="7 8" id="KW-0408">Iron</keyword>
<evidence type="ECO:0000256" key="6">
    <source>
        <dbReference type="ARBA" id="ARBA00022982"/>
    </source>
</evidence>
<evidence type="ECO:0000256" key="8">
    <source>
        <dbReference type="PROSITE-ProRule" id="PRU00433"/>
    </source>
</evidence>
<protein>
    <submittedName>
        <fullName evidence="11">Cytochrome c</fullName>
    </submittedName>
</protein>
<dbReference type="InterPro" id="IPR008168">
    <property type="entry name" value="Cyt_C_IC"/>
</dbReference>
<name>A0ABU8XKQ4_9PROT</name>
<feature type="chain" id="PRO_5046120303" evidence="9">
    <location>
        <begin position="22"/>
        <end position="108"/>
    </location>
</feature>
<evidence type="ECO:0000313" key="12">
    <source>
        <dbReference type="Proteomes" id="UP001375743"/>
    </source>
</evidence>
<dbReference type="Pfam" id="PF13442">
    <property type="entry name" value="Cytochrome_CBB3"/>
    <property type="match status" value="1"/>
</dbReference>
<keyword evidence="5 8" id="KW-0479">Metal-binding</keyword>
<keyword evidence="12" id="KW-1185">Reference proteome</keyword>
<evidence type="ECO:0000256" key="4">
    <source>
        <dbReference type="ARBA" id="ARBA00022660"/>
    </source>
</evidence>
<dbReference type="RefSeq" id="WP_418157621.1">
    <property type="nucleotide sequence ID" value="NZ_JBBLZC010000001.1"/>
</dbReference>
<evidence type="ECO:0000256" key="5">
    <source>
        <dbReference type="ARBA" id="ARBA00022723"/>
    </source>
</evidence>
<dbReference type="Gene3D" id="1.10.760.10">
    <property type="entry name" value="Cytochrome c-like domain"/>
    <property type="match status" value="1"/>
</dbReference>
<dbReference type="InterPro" id="IPR036909">
    <property type="entry name" value="Cyt_c-like_dom_sf"/>
</dbReference>
<keyword evidence="6" id="KW-0249">Electron transport</keyword>
<evidence type="ECO:0000256" key="7">
    <source>
        <dbReference type="ARBA" id="ARBA00023004"/>
    </source>
</evidence>
<evidence type="ECO:0000313" key="11">
    <source>
        <dbReference type="EMBL" id="MEK0081777.1"/>
    </source>
</evidence>
<sequence>MLLLAVAWVAASGWSAPGACAGLDVKSDEDAARLFATVCGFCHQDGGRRAGKGPQLMGTTRSDEFIINRIATGKPGQMPAFGASLSQEQIEAILHYIRNLKPKEATGS</sequence>
<dbReference type="PRINTS" id="PR00605">
    <property type="entry name" value="CYTCHROMECIC"/>
</dbReference>
<organism evidence="11 12">
    <name type="scientific">Benzoatithermus flavus</name>
    <dbReference type="NCBI Taxonomy" id="3108223"/>
    <lineage>
        <taxon>Bacteria</taxon>
        <taxon>Pseudomonadati</taxon>
        <taxon>Pseudomonadota</taxon>
        <taxon>Alphaproteobacteria</taxon>
        <taxon>Geminicoccales</taxon>
        <taxon>Geminicoccaceae</taxon>
        <taxon>Benzoatithermus</taxon>
    </lineage>
</organism>
<gene>
    <name evidence="11" type="ORF">U1T56_01330</name>
</gene>
<dbReference type="PROSITE" id="PS51007">
    <property type="entry name" value="CYTC"/>
    <property type="match status" value="1"/>
</dbReference>
<dbReference type="EMBL" id="JBBLZC010000001">
    <property type="protein sequence ID" value="MEK0081777.1"/>
    <property type="molecule type" value="Genomic_DNA"/>
</dbReference>
<reference evidence="11 12" key="1">
    <citation type="submission" date="2024-01" db="EMBL/GenBank/DDBJ databases">
        <title>Multi-omics insights into the function and evolution of sodium benzoate biodegradation pathways in Benzoatithermus flavus gen. nov., sp. nov. from hot spring.</title>
        <authorList>
            <person name="Hu C.-J."/>
            <person name="Li W.-J."/>
        </authorList>
    </citation>
    <scope>NUCLEOTIDE SEQUENCE [LARGE SCALE GENOMIC DNA]</scope>
    <source>
        <strain evidence="11 12">SYSU G07066</strain>
    </source>
</reference>
<feature type="domain" description="Cytochrome c" evidence="10">
    <location>
        <begin position="26"/>
        <end position="101"/>
    </location>
</feature>
<keyword evidence="2" id="KW-0813">Transport</keyword>
<accession>A0ABU8XKQ4</accession>
<evidence type="ECO:0000256" key="1">
    <source>
        <dbReference type="ARBA" id="ARBA00001926"/>
    </source>
</evidence>
<dbReference type="InterPro" id="IPR009056">
    <property type="entry name" value="Cyt_c-like_dom"/>
</dbReference>
<evidence type="ECO:0000256" key="9">
    <source>
        <dbReference type="SAM" id="SignalP"/>
    </source>
</evidence>